<dbReference type="EMBL" id="JAPFFJ010000011">
    <property type="protein sequence ID" value="KAJ6417134.1"/>
    <property type="molecule type" value="Genomic_DNA"/>
</dbReference>
<accession>A0AAD6P595</accession>
<comment type="caution">
    <text evidence="1">The sequence shown here is derived from an EMBL/GenBank/DDBJ whole genome shotgun (WGS) entry which is preliminary data.</text>
</comment>
<gene>
    <name evidence="1" type="ORF">OIU84_002937</name>
</gene>
<keyword evidence="2" id="KW-1185">Reference proteome</keyword>
<evidence type="ECO:0000313" key="1">
    <source>
        <dbReference type="EMBL" id="KAJ6417134.1"/>
    </source>
</evidence>
<organism evidence="1 2">
    <name type="scientific">Salix udensis</name>
    <dbReference type="NCBI Taxonomy" id="889485"/>
    <lineage>
        <taxon>Eukaryota</taxon>
        <taxon>Viridiplantae</taxon>
        <taxon>Streptophyta</taxon>
        <taxon>Embryophyta</taxon>
        <taxon>Tracheophyta</taxon>
        <taxon>Spermatophyta</taxon>
        <taxon>Magnoliopsida</taxon>
        <taxon>eudicotyledons</taxon>
        <taxon>Gunneridae</taxon>
        <taxon>Pentapetalae</taxon>
        <taxon>rosids</taxon>
        <taxon>fabids</taxon>
        <taxon>Malpighiales</taxon>
        <taxon>Salicaceae</taxon>
        <taxon>Saliceae</taxon>
        <taxon>Salix</taxon>
    </lineage>
</organism>
<dbReference type="Proteomes" id="UP001162972">
    <property type="component" value="Chromosome 11"/>
</dbReference>
<sequence>MASIQVGLSRHSAVSLRGFSASGLAKVEREPSCQPITKLEFEFERRRVTKEDVRELLYREILEYHPRLLKDYLNGNESTNFIYPSAIGQFRKQFAYLEENCGRSAPVIPLERKHVSLPWSIVHSNTIPPNMHSNSTSFDNRQVIEDASKNLKVQDISYRNPAKVARPLPRMPSGRVVGSVVPYKNGRNIKDLNDARMFCRNVALPPQTTSQQCFFGTNTLIQEKSIVEAEKDSQTKQQPPQCNVVDKTSYGMAMDVSTNPYYQPQNRKPRKTSLHVVMWWPRHPMCWGSGFDLIGCGFRAFGLIASF</sequence>
<proteinExistence type="predicted"/>
<evidence type="ECO:0000313" key="2">
    <source>
        <dbReference type="Proteomes" id="UP001162972"/>
    </source>
</evidence>
<name>A0AAD6P595_9ROSI</name>
<reference evidence="1 2" key="1">
    <citation type="journal article" date="2023" name="Int. J. Mol. Sci.">
        <title>De Novo Assembly and Annotation of 11 Diverse Shrub Willow (Salix) Genomes Reveals Novel Gene Organization in Sex-Linked Regions.</title>
        <authorList>
            <person name="Hyden B."/>
            <person name="Feng K."/>
            <person name="Yates T.B."/>
            <person name="Jawdy S."/>
            <person name="Cereghino C."/>
            <person name="Smart L.B."/>
            <person name="Muchero W."/>
        </authorList>
    </citation>
    <scope>NUCLEOTIDE SEQUENCE [LARGE SCALE GENOMIC DNA]</scope>
    <source>
        <tissue evidence="1">Shoot tip</tissue>
    </source>
</reference>
<dbReference type="AlphaFoldDB" id="A0AAD6P595"/>
<protein>
    <submittedName>
        <fullName evidence="1">Uncharacterized protein</fullName>
    </submittedName>
</protein>